<dbReference type="AlphaFoldDB" id="A0A1T4VMZ1"/>
<evidence type="ECO:0000256" key="1">
    <source>
        <dbReference type="SAM" id="Phobius"/>
    </source>
</evidence>
<protein>
    <submittedName>
        <fullName evidence="2">TraX protein</fullName>
    </submittedName>
</protein>
<evidence type="ECO:0000313" key="3">
    <source>
        <dbReference type="Proteomes" id="UP000190814"/>
    </source>
</evidence>
<keyword evidence="3" id="KW-1185">Reference proteome</keyword>
<dbReference type="EMBL" id="FUXZ01000007">
    <property type="protein sequence ID" value="SKA66265.1"/>
    <property type="molecule type" value="Genomic_DNA"/>
</dbReference>
<organism evidence="2 3">
    <name type="scientific">Eubacterium uniforme</name>
    <dbReference type="NCBI Taxonomy" id="39495"/>
    <lineage>
        <taxon>Bacteria</taxon>
        <taxon>Bacillati</taxon>
        <taxon>Bacillota</taxon>
        <taxon>Clostridia</taxon>
        <taxon>Eubacteriales</taxon>
        <taxon>Eubacteriaceae</taxon>
        <taxon>Eubacterium</taxon>
    </lineage>
</organism>
<sequence length="262" mass="31793">MNEIKEWLEECKEKYGNLSGEQLKLIALFFMLLDHVGYRMTLWNLVDNTKIWIHIGDTFRVFGRIAFPIFAFLVAEGFRYTSDRKMYALRMMVFAVISEIPFDMLKNYSMHKNNDYSRFFDMSSQNVMFTFFLAIVMLVLIEEYKLRKTTYYAYYEYVYVIGFCIFAYIVRCDYHYFGILLVWFFYKYVDEFYICVIFVTLMYFMQGEYMGAVSLIPIFLYNGKRTNKLMSSRESKMHKYFFYVFYPVHMVFLSFLFDSTII</sequence>
<feature type="transmembrane region" description="Helical" evidence="1">
    <location>
        <begin position="153"/>
        <end position="171"/>
    </location>
</feature>
<feature type="transmembrane region" description="Helical" evidence="1">
    <location>
        <begin position="191"/>
        <end position="220"/>
    </location>
</feature>
<dbReference type="STRING" id="39495.SAMN02745111_01261"/>
<name>A0A1T4VMZ1_9FIRM</name>
<evidence type="ECO:0000313" key="2">
    <source>
        <dbReference type="EMBL" id="SKA66265.1"/>
    </source>
</evidence>
<proteinExistence type="predicted"/>
<dbReference type="InterPro" id="IPR008875">
    <property type="entry name" value="TraX"/>
</dbReference>
<dbReference type="RefSeq" id="WP_078766126.1">
    <property type="nucleotide sequence ID" value="NZ_FUXZ01000007.1"/>
</dbReference>
<reference evidence="2 3" key="1">
    <citation type="submission" date="2017-02" db="EMBL/GenBank/DDBJ databases">
        <authorList>
            <person name="Peterson S.W."/>
        </authorList>
    </citation>
    <scope>NUCLEOTIDE SEQUENCE [LARGE SCALE GENOMIC DNA]</scope>
    <source>
        <strain evidence="2 3">ATCC 35992</strain>
    </source>
</reference>
<feature type="transmembrane region" description="Helical" evidence="1">
    <location>
        <begin position="125"/>
        <end position="141"/>
    </location>
</feature>
<keyword evidence="1" id="KW-0472">Membrane</keyword>
<keyword evidence="1" id="KW-1133">Transmembrane helix</keyword>
<keyword evidence="1" id="KW-0812">Transmembrane</keyword>
<accession>A0A1T4VMZ1</accession>
<feature type="transmembrane region" description="Helical" evidence="1">
    <location>
        <begin position="51"/>
        <end position="75"/>
    </location>
</feature>
<feature type="transmembrane region" description="Helical" evidence="1">
    <location>
        <begin position="240"/>
        <end position="257"/>
    </location>
</feature>
<dbReference type="OrthoDB" id="9781069at2"/>
<dbReference type="Proteomes" id="UP000190814">
    <property type="component" value="Unassembled WGS sequence"/>
</dbReference>
<feature type="transmembrane region" description="Helical" evidence="1">
    <location>
        <begin position="87"/>
        <end position="105"/>
    </location>
</feature>
<gene>
    <name evidence="2" type="ORF">SAMN02745111_01261</name>
</gene>
<dbReference type="Pfam" id="PF05857">
    <property type="entry name" value="TraX"/>
    <property type="match status" value="1"/>
</dbReference>